<feature type="domain" description="NUC153" evidence="7">
    <location>
        <begin position="405"/>
        <end position="427"/>
    </location>
</feature>
<dbReference type="PANTHER" id="PTHR12202">
    <property type="entry name" value="ESF1 HOMOLOG"/>
    <property type="match status" value="1"/>
</dbReference>
<evidence type="ECO:0000256" key="3">
    <source>
        <dbReference type="ARBA" id="ARBA00023054"/>
    </source>
</evidence>
<dbReference type="WBParaSite" id="SSTP_0001200900.1">
    <property type="protein sequence ID" value="SSTP_0001200900.1"/>
    <property type="gene ID" value="SSTP_0001200900"/>
</dbReference>
<feature type="compositionally biased region" description="Basic residues" evidence="6">
    <location>
        <begin position="1"/>
        <end position="12"/>
    </location>
</feature>
<evidence type="ECO:0000313" key="10">
    <source>
        <dbReference type="WBParaSite" id="SSTP_0001200900.1"/>
    </source>
</evidence>
<dbReference type="STRING" id="6248.A0A0K0ERC8"/>
<evidence type="ECO:0000313" key="11">
    <source>
        <dbReference type="WBParaSite" id="TCONS_00000715.p1"/>
    </source>
</evidence>
<dbReference type="InterPro" id="IPR056750">
    <property type="entry name" value="RRM_ESF1"/>
</dbReference>
<dbReference type="Pfam" id="PF25121">
    <property type="entry name" value="RRM_ESF1"/>
    <property type="match status" value="1"/>
</dbReference>
<evidence type="ECO:0000259" key="8">
    <source>
        <dbReference type="Pfam" id="PF25121"/>
    </source>
</evidence>
<keyword evidence="9" id="KW-1185">Reference proteome</keyword>
<dbReference type="Pfam" id="PF08159">
    <property type="entry name" value="NUC153"/>
    <property type="match status" value="1"/>
</dbReference>
<comment type="similarity">
    <text evidence="2">Belongs to the ESF1 family.</text>
</comment>
<keyword evidence="4" id="KW-0539">Nucleus</keyword>
<dbReference type="GO" id="GO:0005730">
    <property type="term" value="C:nucleolus"/>
    <property type="evidence" value="ECO:0007669"/>
    <property type="project" value="UniProtKB-SubCell"/>
</dbReference>
<sequence>MAKKELKKKKKSNGQFKDSRFDNVVSDPKFNEMKVSEKKLKVDSRFKSMFTDKKFSTKAVSDKYGRKLDFLDKSDVAKYYDLSDEEDEEELPQIKLDLARGDGNLSSSDSEESEDEEIQLEEEEDKPDWQDYDKDADLVEWESKRLAICNMDWDRVKIDDLYVVLNSFKPLDGKLLQVEIYLSDVGEERIKEEEEKGPKIERIQKNTKLSQNEINEAIREYQIGRLKYYYAVVTCDSISTASTIYEACDGIEFENTGCRMDLRFIPDDMTFDEKRLKEKVTCTEMANIKYKPKTFETKALSSSTAKLTWDEVDPDRVKAMNDAFKEGANLDAFSNLIAPPSDESDDDGNIESESHKFINKYQSNDDDEDKIDEEKEIVKEKSKSTKKNKKNKGNKIAELELNVNDERFSALYTNSAFAIDKTSSLYKGQSAGNIQVEMKVKKRQLQEHENDEDDLIKNLKAKSAKINEKKKRKI</sequence>
<name>A0A0K0ERC8_STRER</name>
<feature type="compositionally biased region" description="Acidic residues" evidence="6">
    <location>
        <begin position="109"/>
        <end position="126"/>
    </location>
</feature>
<evidence type="ECO:0000256" key="4">
    <source>
        <dbReference type="ARBA" id="ARBA00023242"/>
    </source>
</evidence>
<evidence type="ECO:0000259" key="7">
    <source>
        <dbReference type="Pfam" id="PF08159"/>
    </source>
</evidence>
<comment type="subcellular location">
    <subcellularLocation>
        <location evidence="1">Nucleus</location>
        <location evidence="1">Nucleolus</location>
    </subcellularLocation>
</comment>
<dbReference type="AlphaFoldDB" id="A0A0K0ERC8"/>
<dbReference type="WBParaSite" id="TCONS_00000715.p1">
    <property type="protein sequence ID" value="TCONS_00000715.p1"/>
    <property type="gene ID" value="XLOC_000694"/>
</dbReference>
<feature type="coiled-coil region" evidence="5">
    <location>
        <begin position="431"/>
        <end position="465"/>
    </location>
</feature>
<feature type="region of interest" description="Disordered" evidence="6">
    <location>
        <begin position="99"/>
        <end position="132"/>
    </location>
</feature>
<reference evidence="10" key="1">
    <citation type="submission" date="2015-08" db="UniProtKB">
        <authorList>
            <consortium name="WormBaseParasite"/>
        </authorList>
    </citation>
    <scope>IDENTIFICATION</scope>
</reference>
<feature type="region of interest" description="Disordered" evidence="6">
    <location>
        <begin position="1"/>
        <end position="22"/>
    </location>
</feature>
<protein>
    <submittedName>
        <fullName evidence="10 11">NUC153 domain-containing protein</fullName>
    </submittedName>
</protein>
<dbReference type="GO" id="GO:0003723">
    <property type="term" value="F:RNA binding"/>
    <property type="evidence" value="ECO:0007669"/>
    <property type="project" value="TreeGrafter"/>
</dbReference>
<dbReference type="InterPro" id="IPR012580">
    <property type="entry name" value="NUC153"/>
</dbReference>
<evidence type="ECO:0000256" key="1">
    <source>
        <dbReference type="ARBA" id="ARBA00004604"/>
    </source>
</evidence>
<dbReference type="PANTHER" id="PTHR12202:SF0">
    <property type="entry name" value="ESF1 HOMOLOG"/>
    <property type="match status" value="1"/>
</dbReference>
<organism evidence="10">
    <name type="scientific">Strongyloides stercoralis</name>
    <name type="common">Threadworm</name>
    <dbReference type="NCBI Taxonomy" id="6248"/>
    <lineage>
        <taxon>Eukaryota</taxon>
        <taxon>Metazoa</taxon>
        <taxon>Ecdysozoa</taxon>
        <taxon>Nematoda</taxon>
        <taxon>Chromadorea</taxon>
        <taxon>Rhabditida</taxon>
        <taxon>Tylenchina</taxon>
        <taxon>Panagrolaimomorpha</taxon>
        <taxon>Strongyloidoidea</taxon>
        <taxon>Strongyloididae</taxon>
        <taxon>Strongyloides</taxon>
    </lineage>
</organism>
<dbReference type="GO" id="GO:0006364">
    <property type="term" value="P:rRNA processing"/>
    <property type="evidence" value="ECO:0007669"/>
    <property type="project" value="InterPro"/>
</dbReference>
<dbReference type="Proteomes" id="UP000035681">
    <property type="component" value="Unplaced"/>
</dbReference>
<feature type="domain" description="ESF1 RRM" evidence="8">
    <location>
        <begin position="144"/>
        <end position="275"/>
    </location>
</feature>
<evidence type="ECO:0000256" key="5">
    <source>
        <dbReference type="SAM" id="Coils"/>
    </source>
</evidence>
<evidence type="ECO:0000256" key="6">
    <source>
        <dbReference type="SAM" id="MobiDB-lite"/>
    </source>
</evidence>
<dbReference type="InterPro" id="IPR039754">
    <property type="entry name" value="Esf1"/>
</dbReference>
<keyword evidence="3 5" id="KW-0175">Coiled coil</keyword>
<proteinExistence type="inferred from homology"/>
<accession>A0A0K0ERC8</accession>
<evidence type="ECO:0000313" key="9">
    <source>
        <dbReference type="Proteomes" id="UP000035681"/>
    </source>
</evidence>
<evidence type="ECO:0000256" key="2">
    <source>
        <dbReference type="ARBA" id="ARBA00009087"/>
    </source>
</evidence>